<dbReference type="Proteomes" id="UP000254978">
    <property type="component" value="Unassembled WGS sequence"/>
</dbReference>
<dbReference type="PANTHER" id="PTHR42305">
    <property type="entry name" value="MEMBRANE PROTEIN RV1733C-RELATED"/>
    <property type="match status" value="1"/>
</dbReference>
<evidence type="ECO:0000313" key="2">
    <source>
        <dbReference type="EMBL" id="STZ60286.1"/>
    </source>
</evidence>
<protein>
    <submittedName>
        <fullName evidence="2">Transmembrane protein</fullName>
    </submittedName>
</protein>
<dbReference type="AlphaFoldDB" id="A0A378TL22"/>
<organism evidence="2 3">
    <name type="scientific">Mycolicibacterium tokaiense</name>
    <dbReference type="NCBI Taxonomy" id="39695"/>
    <lineage>
        <taxon>Bacteria</taxon>
        <taxon>Bacillati</taxon>
        <taxon>Actinomycetota</taxon>
        <taxon>Actinomycetes</taxon>
        <taxon>Mycobacteriales</taxon>
        <taxon>Mycobacteriaceae</taxon>
        <taxon>Mycolicibacterium</taxon>
    </lineage>
</organism>
<sequence length="196" mass="21118">MRSFTLRCRWLFLALGRNPLVRATDRLEALAVLVVFAVALIAIPFASQAGDDAYDARLQMIDQQMRTTNHIAATAVGGTAMAAGRYNRPGPVRVQWKDGTETRTALVSNPTPVAAGDTVTVWTNSAGEVVSAPETPQQARAIASGRAWTVWGSTVAFVALGAAAARFGLDRLRAQSWERELLLLAHNDDGWADQNS</sequence>
<dbReference type="EMBL" id="UGQT01000001">
    <property type="protein sequence ID" value="STZ60286.1"/>
    <property type="molecule type" value="Genomic_DNA"/>
</dbReference>
<evidence type="ECO:0000313" key="3">
    <source>
        <dbReference type="Proteomes" id="UP000254978"/>
    </source>
</evidence>
<accession>A0A378TL22</accession>
<keyword evidence="3" id="KW-1185">Reference proteome</keyword>
<feature type="transmembrane region" description="Helical" evidence="1">
    <location>
        <begin position="27"/>
        <end position="46"/>
    </location>
</feature>
<reference evidence="2 3" key="1">
    <citation type="submission" date="2018-06" db="EMBL/GenBank/DDBJ databases">
        <authorList>
            <consortium name="Pathogen Informatics"/>
            <person name="Doyle S."/>
        </authorList>
    </citation>
    <scope>NUCLEOTIDE SEQUENCE [LARGE SCALE GENOMIC DNA]</scope>
    <source>
        <strain evidence="2 3">NCTC10821</strain>
    </source>
</reference>
<feature type="transmembrane region" description="Helical" evidence="1">
    <location>
        <begin position="148"/>
        <end position="169"/>
    </location>
</feature>
<keyword evidence="1 2" id="KW-0812">Transmembrane</keyword>
<dbReference type="PANTHER" id="PTHR42305:SF1">
    <property type="entry name" value="MEMBRANE PROTEIN RV1733C-RELATED"/>
    <property type="match status" value="1"/>
</dbReference>
<keyword evidence="1" id="KW-1133">Transmembrane helix</keyword>
<evidence type="ECO:0000256" key="1">
    <source>
        <dbReference type="SAM" id="Phobius"/>
    </source>
</evidence>
<keyword evidence="1" id="KW-0472">Membrane</keyword>
<gene>
    <name evidence="2" type="ORF">NCTC10821_03825</name>
</gene>
<name>A0A378TL22_9MYCO</name>
<proteinExistence type="predicted"/>
<dbReference type="InterPro" id="IPR039708">
    <property type="entry name" value="MT1774/Rv1733c-like"/>
</dbReference>